<sequence>MRLDIPEDADVEEAAAITAAVGQHLTDVAAAAAAAESTEETWQGEKWRFAGRLDALGEEPKRVPDGAPTDAWTAAGRIDRL</sequence>
<gene>
    <name evidence="2" type="ORF">GCM10009039_08680</name>
</gene>
<evidence type="ECO:0000256" key="1">
    <source>
        <dbReference type="SAM" id="MobiDB-lite"/>
    </source>
</evidence>
<dbReference type="InterPro" id="IPR058335">
    <property type="entry name" value="PccX"/>
</dbReference>
<dbReference type="RefSeq" id="WP_188976197.1">
    <property type="nucleotide sequence ID" value="NZ_BMPG01000001.1"/>
</dbReference>
<protein>
    <recommendedName>
        <fullName evidence="4">Acc operon protein</fullName>
    </recommendedName>
</protein>
<dbReference type="Proteomes" id="UP000607197">
    <property type="component" value="Unassembled WGS sequence"/>
</dbReference>
<comment type="caution">
    <text evidence="2">The sequence shown here is derived from an EMBL/GenBank/DDBJ whole genome shotgun (WGS) entry which is preliminary data.</text>
</comment>
<reference evidence="2" key="2">
    <citation type="submission" date="2020-09" db="EMBL/GenBank/DDBJ databases">
        <authorList>
            <person name="Sun Q."/>
            <person name="Ohkuma M."/>
        </authorList>
    </citation>
    <scope>NUCLEOTIDE SEQUENCE</scope>
    <source>
        <strain evidence="2">JCM 19596</strain>
    </source>
</reference>
<feature type="region of interest" description="Disordered" evidence="1">
    <location>
        <begin position="58"/>
        <end position="81"/>
    </location>
</feature>
<dbReference type="AlphaFoldDB" id="A0A830F1K9"/>
<organism evidence="2 3">
    <name type="scientific">Halocalculus aciditolerans</name>
    <dbReference type="NCBI Taxonomy" id="1383812"/>
    <lineage>
        <taxon>Archaea</taxon>
        <taxon>Methanobacteriati</taxon>
        <taxon>Methanobacteriota</taxon>
        <taxon>Stenosarchaea group</taxon>
        <taxon>Halobacteria</taxon>
        <taxon>Halobacteriales</taxon>
        <taxon>Halobacteriaceae</taxon>
        <taxon>Halocalculus</taxon>
    </lineage>
</organism>
<name>A0A830F1K9_9EURY</name>
<accession>A0A830F1K9</accession>
<dbReference type="EMBL" id="BMPG01000001">
    <property type="protein sequence ID" value="GGL52715.1"/>
    <property type="molecule type" value="Genomic_DNA"/>
</dbReference>
<evidence type="ECO:0000313" key="3">
    <source>
        <dbReference type="Proteomes" id="UP000607197"/>
    </source>
</evidence>
<dbReference type="OrthoDB" id="214756at2157"/>
<dbReference type="Pfam" id="PF26062">
    <property type="entry name" value="DUF8022"/>
    <property type="match status" value="1"/>
</dbReference>
<reference evidence="2" key="1">
    <citation type="journal article" date="2014" name="Int. J. Syst. Evol. Microbiol.">
        <title>Complete genome sequence of Corynebacterium casei LMG S-19264T (=DSM 44701T), isolated from a smear-ripened cheese.</title>
        <authorList>
            <consortium name="US DOE Joint Genome Institute (JGI-PGF)"/>
            <person name="Walter F."/>
            <person name="Albersmeier A."/>
            <person name="Kalinowski J."/>
            <person name="Ruckert C."/>
        </authorList>
    </citation>
    <scope>NUCLEOTIDE SEQUENCE</scope>
    <source>
        <strain evidence="2">JCM 19596</strain>
    </source>
</reference>
<evidence type="ECO:0008006" key="4">
    <source>
        <dbReference type="Google" id="ProtNLM"/>
    </source>
</evidence>
<proteinExistence type="predicted"/>
<keyword evidence="3" id="KW-1185">Reference proteome</keyword>
<evidence type="ECO:0000313" key="2">
    <source>
        <dbReference type="EMBL" id="GGL52715.1"/>
    </source>
</evidence>